<sequence>MTVSSQKPCDRGRVFRDFDEDDLDSYLEGSLISERLGELTADTNSPRRIITIFPCMSATSPMNTNTCALETVFTSKLETIFRTGFEALCLTILSVRRRDLYVIMDKAGLEEPVVAKYPLLMELSIINSTLCVVFCLVT</sequence>
<keyword evidence="1" id="KW-1185">Reference proteome</keyword>
<dbReference type="AlphaFoldDB" id="A0A0K0D6N8"/>
<proteinExistence type="predicted"/>
<dbReference type="Proteomes" id="UP000035642">
    <property type="component" value="Unassembled WGS sequence"/>
</dbReference>
<dbReference type="WBParaSite" id="ACAC_0000573301-mRNA-1">
    <property type="protein sequence ID" value="ACAC_0000573301-mRNA-1"/>
    <property type="gene ID" value="ACAC_0000573301"/>
</dbReference>
<dbReference type="STRING" id="6313.A0A0K0D6N8"/>
<protein>
    <submittedName>
        <fullName evidence="2">Protein-tyrosine-phosphatase</fullName>
    </submittedName>
</protein>
<name>A0A0K0D6N8_ANGCA</name>
<accession>A0A0K0D6N8</accession>
<organism evidence="1 2">
    <name type="scientific">Angiostrongylus cantonensis</name>
    <name type="common">Rat lungworm</name>
    <dbReference type="NCBI Taxonomy" id="6313"/>
    <lineage>
        <taxon>Eukaryota</taxon>
        <taxon>Metazoa</taxon>
        <taxon>Ecdysozoa</taxon>
        <taxon>Nematoda</taxon>
        <taxon>Chromadorea</taxon>
        <taxon>Rhabditida</taxon>
        <taxon>Rhabditina</taxon>
        <taxon>Rhabditomorpha</taxon>
        <taxon>Strongyloidea</taxon>
        <taxon>Metastrongylidae</taxon>
        <taxon>Angiostrongylus</taxon>
    </lineage>
</organism>
<reference evidence="1" key="1">
    <citation type="submission" date="2012-09" db="EMBL/GenBank/DDBJ databases">
        <authorList>
            <person name="Martin A.A."/>
        </authorList>
    </citation>
    <scope>NUCLEOTIDE SEQUENCE</scope>
</reference>
<evidence type="ECO:0000313" key="1">
    <source>
        <dbReference type="Proteomes" id="UP000035642"/>
    </source>
</evidence>
<evidence type="ECO:0000313" key="2">
    <source>
        <dbReference type="WBParaSite" id="ACAC_0000573301-mRNA-1"/>
    </source>
</evidence>
<reference evidence="2" key="2">
    <citation type="submission" date="2017-02" db="UniProtKB">
        <authorList>
            <consortium name="WormBaseParasite"/>
        </authorList>
    </citation>
    <scope>IDENTIFICATION</scope>
</reference>